<dbReference type="PROSITE" id="PS50042">
    <property type="entry name" value="CNMP_BINDING_3"/>
    <property type="match status" value="1"/>
</dbReference>
<dbReference type="PANTHER" id="PTHR11635:SF166">
    <property type="entry name" value="CYCLIC NUCLEOTIDE-BINDING DOMAIN-CONTAINING PROTEIN"/>
    <property type="match status" value="1"/>
</dbReference>
<dbReference type="GO" id="GO:0034236">
    <property type="term" value="F:protein kinase A catalytic subunit binding"/>
    <property type="evidence" value="ECO:0007669"/>
    <property type="project" value="TreeGrafter"/>
</dbReference>
<dbReference type="InterPro" id="IPR050503">
    <property type="entry name" value="cAMP-dep_PK_reg_su-like"/>
</dbReference>
<dbReference type="GO" id="GO:0005952">
    <property type="term" value="C:cAMP-dependent protein kinase complex"/>
    <property type="evidence" value="ECO:0007669"/>
    <property type="project" value="InterPro"/>
</dbReference>
<dbReference type="InterPro" id="IPR000595">
    <property type="entry name" value="cNMP-bd_dom"/>
</dbReference>
<dbReference type="RefSeq" id="WP_146686803.1">
    <property type="nucleotide sequence ID" value="NZ_LT629750.1"/>
</dbReference>
<dbReference type="Proteomes" id="UP000243904">
    <property type="component" value="Chromosome I"/>
</dbReference>
<dbReference type="Pfam" id="PF00027">
    <property type="entry name" value="cNMP_binding"/>
    <property type="match status" value="1"/>
</dbReference>
<keyword evidence="1" id="KW-0812">Transmembrane</keyword>
<dbReference type="GO" id="GO:0030552">
    <property type="term" value="F:cAMP binding"/>
    <property type="evidence" value="ECO:0007669"/>
    <property type="project" value="TreeGrafter"/>
</dbReference>
<gene>
    <name evidence="3" type="ORF">SAMN05444158_1532</name>
</gene>
<dbReference type="InterPro" id="IPR018490">
    <property type="entry name" value="cNMP-bd_dom_sf"/>
</dbReference>
<dbReference type="PRINTS" id="PR00103">
    <property type="entry name" value="CAMPKINASE"/>
</dbReference>
<organism evidence="3 4">
    <name type="scientific">Bradyrhizobium canariense</name>
    <dbReference type="NCBI Taxonomy" id="255045"/>
    <lineage>
        <taxon>Bacteria</taxon>
        <taxon>Pseudomonadati</taxon>
        <taxon>Pseudomonadota</taxon>
        <taxon>Alphaproteobacteria</taxon>
        <taxon>Hyphomicrobiales</taxon>
        <taxon>Nitrobacteraceae</taxon>
        <taxon>Bradyrhizobium</taxon>
    </lineage>
</organism>
<reference evidence="4" key="1">
    <citation type="submission" date="2016-10" db="EMBL/GenBank/DDBJ databases">
        <authorList>
            <person name="Varghese N."/>
            <person name="Submissions S."/>
        </authorList>
    </citation>
    <scope>NUCLEOTIDE SEQUENCE [LARGE SCALE GENOMIC DNA]</scope>
    <source>
        <strain evidence="4">GAS369</strain>
    </source>
</reference>
<protein>
    <submittedName>
        <fullName evidence="3">Cyclic nucleotide-binding domain-containing protein</fullName>
    </submittedName>
</protein>
<dbReference type="SUPFAM" id="SSF51206">
    <property type="entry name" value="cAMP-binding domain-like"/>
    <property type="match status" value="1"/>
</dbReference>
<accession>A0A1H1QTQ0</accession>
<dbReference type="PROSITE" id="PS00889">
    <property type="entry name" value="CNMP_BINDING_2"/>
    <property type="match status" value="1"/>
</dbReference>
<feature type="transmembrane region" description="Helical" evidence="1">
    <location>
        <begin position="362"/>
        <end position="383"/>
    </location>
</feature>
<evidence type="ECO:0000259" key="2">
    <source>
        <dbReference type="PROSITE" id="PS50042"/>
    </source>
</evidence>
<dbReference type="SMART" id="SM00100">
    <property type="entry name" value="cNMP"/>
    <property type="match status" value="1"/>
</dbReference>
<evidence type="ECO:0000256" key="1">
    <source>
        <dbReference type="SAM" id="Phobius"/>
    </source>
</evidence>
<keyword evidence="1" id="KW-1133">Transmembrane helix</keyword>
<dbReference type="InterPro" id="IPR014710">
    <property type="entry name" value="RmlC-like_jellyroll"/>
</dbReference>
<sequence length="443" mass="46967">MTGLLEIVTVSLVGLVTTSSSLLGAVLGLYVRLPKTGLAAILAFAAGSLISALAIELAYESALQLHHQGFAIRIAWLFVGSGFGLGAAIYYCGTMFLEQRGAAIRFPTRFREYALSCKRKESEELINLLCRSDLMRHLPPDRIEALLPCIRTRKLQPGEVLFRAGDQGDALYIVKRGRVDVVPEAASLDDTVQKPIATLSEGQTFGEMALITGNPRTATIRAATESELLSIGKNEFERLTQQDQELANVVRRLSHERAISNLSANGLNPSKWAAIATSNVQHMSRSDSEKLLVETSHGAGLAIVLGNILDTIPGCLVIGAKFGAFQNLSLSLMLGMFIGGIPEAAASASILQKAGYRPRTVLLLWSMVLVTGIVSAAAGYSFIGSSESLTAIFCQAIAGGAVLALVAHAMIPEAIHQGGSAVVLPTVAGFLFALYFALASSPV</sequence>
<feature type="transmembrane region" description="Helical" evidence="1">
    <location>
        <begin position="38"/>
        <end position="59"/>
    </location>
</feature>
<feature type="transmembrane region" description="Helical" evidence="1">
    <location>
        <begin position="389"/>
        <end position="411"/>
    </location>
</feature>
<feature type="transmembrane region" description="Helical" evidence="1">
    <location>
        <begin position="71"/>
        <end position="92"/>
    </location>
</feature>
<feature type="domain" description="Cyclic nucleotide-binding" evidence="2">
    <location>
        <begin position="134"/>
        <end position="239"/>
    </location>
</feature>
<dbReference type="InterPro" id="IPR018488">
    <property type="entry name" value="cNMP-bd_CS"/>
</dbReference>
<dbReference type="GO" id="GO:0004862">
    <property type="term" value="F:cAMP-dependent protein kinase inhibitor activity"/>
    <property type="evidence" value="ECO:0007669"/>
    <property type="project" value="TreeGrafter"/>
</dbReference>
<dbReference type="AlphaFoldDB" id="A0A1H1QTQ0"/>
<feature type="transmembrane region" description="Helical" evidence="1">
    <location>
        <begin position="12"/>
        <end position="31"/>
    </location>
</feature>
<evidence type="ECO:0000313" key="3">
    <source>
        <dbReference type="EMBL" id="SDS26820.1"/>
    </source>
</evidence>
<proteinExistence type="predicted"/>
<dbReference type="CDD" id="cd00038">
    <property type="entry name" value="CAP_ED"/>
    <property type="match status" value="1"/>
</dbReference>
<feature type="transmembrane region" description="Helical" evidence="1">
    <location>
        <begin position="418"/>
        <end position="438"/>
    </location>
</feature>
<keyword evidence="1" id="KW-0472">Membrane</keyword>
<dbReference type="EMBL" id="LT629750">
    <property type="protein sequence ID" value="SDS26820.1"/>
    <property type="molecule type" value="Genomic_DNA"/>
</dbReference>
<dbReference type="GO" id="GO:0005829">
    <property type="term" value="C:cytosol"/>
    <property type="evidence" value="ECO:0007669"/>
    <property type="project" value="TreeGrafter"/>
</dbReference>
<keyword evidence="4" id="KW-1185">Reference proteome</keyword>
<evidence type="ECO:0000313" key="4">
    <source>
        <dbReference type="Proteomes" id="UP000243904"/>
    </source>
</evidence>
<dbReference type="PANTHER" id="PTHR11635">
    <property type="entry name" value="CAMP-DEPENDENT PROTEIN KINASE REGULATORY CHAIN"/>
    <property type="match status" value="1"/>
</dbReference>
<dbReference type="Gene3D" id="2.60.120.10">
    <property type="entry name" value="Jelly Rolls"/>
    <property type="match status" value="1"/>
</dbReference>
<name>A0A1H1QTQ0_9BRAD</name>